<feature type="compositionally biased region" description="Basic and acidic residues" evidence="1">
    <location>
        <begin position="231"/>
        <end position="253"/>
    </location>
</feature>
<feature type="region of interest" description="Disordered" evidence="1">
    <location>
        <begin position="195"/>
        <end position="267"/>
    </location>
</feature>
<dbReference type="AlphaFoldDB" id="A0A4Y9XRS2"/>
<dbReference type="Proteomes" id="UP000298327">
    <property type="component" value="Unassembled WGS sequence"/>
</dbReference>
<protein>
    <recommendedName>
        <fullName evidence="4">HNH nuclease domain-containing protein</fullName>
    </recommendedName>
</protein>
<accession>A0A4Y9XRS2</accession>
<feature type="compositionally biased region" description="Basic residues" evidence="1">
    <location>
        <begin position="254"/>
        <end position="267"/>
    </location>
</feature>
<name>A0A4Y9XRS2_9AGAM</name>
<evidence type="ECO:0000313" key="3">
    <source>
        <dbReference type="Proteomes" id="UP000298327"/>
    </source>
</evidence>
<gene>
    <name evidence="2" type="ORF">EVG20_g10408</name>
</gene>
<proteinExistence type="predicted"/>
<evidence type="ECO:0000256" key="1">
    <source>
        <dbReference type="SAM" id="MobiDB-lite"/>
    </source>
</evidence>
<dbReference type="EMBL" id="SEOQ01001252">
    <property type="protein sequence ID" value="TFY52775.1"/>
    <property type="molecule type" value="Genomic_DNA"/>
</dbReference>
<keyword evidence="3" id="KW-1185">Reference proteome</keyword>
<sequence>MMALEPACLITNEKAVLSALSACSIIGQCRVKELEDLRPVWGVEARYGEMPETMIILRKDWNATFRDQHWTLVPVKDMLTDIILQLLECKATGVYRPWNEICNPAITFRYELVSFKLGDLDILRSRSNPRGADLFSPPYAQFPNLTSRPLHPYFVILSAWTAFRANEKTLGPRHIETYGLLRTIIDLWYERREELPHDDEDEDEEEGDLDLDLGEAPAGSDSSDTLVDKPGAAEKLDPALDKRAAPAEPVERSNKKRKSNGRYSRTK</sequence>
<organism evidence="2 3">
    <name type="scientific">Dentipellis fragilis</name>
    <dbReference type="NCBI Taxonomy" id="205917"/>
    <lineage>
        <taxon>Eukaryota</taxon>
        <taxon>Fungi</taxon>
        <taxon>Dikarya</taxon>
        <taxon>Basidiomycota</taxon>
        <taxon>Agaricomycotina</taxon>
        <taxon>Agaricomycetes</taxon>
        <taxon>Russulales</taxon>
        <taxon>Hericiaceae</taxon>
        <taxon>Dentipellis</taxon>
    </lineage>
</organism>
<reference evidence="2 3" key="1">
    <citation type="submission" date="2019-02" db="EMBL/GenBank/DDBJ databases">
        <title>Genome sequencing of the rare red list fungi Dentipellis fragilis.</title>
        <authorList>
            <person name="Buettner E."/>
            <person name="Kellner H."/>
        </authorList>
    </citation>
    <scope>NUCLEOTIDE SEQUENCE [LARGE SCALE GENOMIC DNA]</scope>
    <source>
        <strain evidence="2 3">DSM 105465</strain>
    </source>
</reference>
<evidence type="ECO:0008006" key="4">
    <source>
        <dbReference type="Google" id="ProtNLM"/>
    </source>
</evidence>
<dbReference type="STRING" id="205917.A0A4Y9XRS2"/>
<evidence type="ECO:0000313" key="2">
    <source>
        <dbReference type="EMBL" id="TFY52775.1"/>
    </source>
</evidence>
<feature type="compositionally biased region" description="Acidic residues" evidence="1">
    <location>
        <begin position="196"/>
        <end position="213"/>
    </location>
</feature>
<comment type="caution">
    <text evidence="2">The sequence shown here is derived from an EMBL/GenBank/DDBJ whole genome shotgun (WGS) entry which is preliminary data.</text>
</comment>